<dbReference type="eggNOG" id="ENOG5031U6H">
    <property type="taxonomic scope" value="Bacteria"/>
</dbReference>
<dbReference type="AlphaFoldDB" id="C1F7V1"/>
<sequence>MHHAHGTFTVEMKPAAASPAEGLTTFTMQKKFEGDLTGTGQGEMISAGDYKAGAAGYVAIETVTGTLDGRQGSFALAQLATVDASGPRMQVIVVPGSGTGALKGIGGTFTISIEHGQHFYQLDYTLPE</sequence>
<evidence type="ECO:0000313" key="2">
    <source>
        <dbReference type="Proteomes" id="UP000002207"/>
    </source>
</evidence>
<evidence type="ECO:0008006" key="3">
    <source>
        <dbReference type="Google" id="ProtNLM"/>
    </source>
</evidence>
<dbReference type="Pfam" id="PF11528">
    <property type="entry name" value="DUF3224"/>
    <property type="match status" value="1"/>
</dbReference>
<organism evidence="1 2">
    <name type="scientific">Acidobacterium capsulatum (strain ATCC 51196 / DSM 11244 / BCRC 80197 / JCM 7670 / NBRC 15755 / NCIMB 13165 / 161)</name>
    <dbReference type="NCBI Taxonomy" id="240015"/>
    <lineage>
        <taxon>Bacteria</taxon>
        <taxon>Pseudomonadati</taxon>
        <taxon>Acidobacteriota</taxon>
        <taxon>Terriglobia</taxon>
        <taxon>Terriglobales</taxon>
        <taxon>Acidobacteriaceae</taxon>
        <taxon>Acidobacterium</taxon>
    </lineage>
</organism>
<dbReference type="STRING" id="240015.ACP_1833"/>
<dbReference type="InterPro" id="IPR023159">
    <property type="entry name" value="SO1590-like_sf"/>
</dbReference>
<dbReference type="SUPFAM" id="SSF159238">
    <property type="entry name" value="SO1590-like"/>
    <property type="match status" value="1"/>
</dbReference>
<dbReference type="KEGG" id="aca:ACP_1833"/>
<dbReference type="InterPro" id="IPR021607">
    <property type="entry name" value="DUF3224"/>
</dbReference>
<evidence type="ECO:0000313" key="1">
    <source>
        <dbReference type="EMBL" id="ACO32106.1"/>
    </source>
</evidence>
<keyword evidence="2" id="KW-1185">Reference proteome</keyword>
<dbReference type="InParanoid" id="C1F7V1"/>
<name>C1F7V1_ACIC5</name>
<reference evidence="1 2" key="1">
    <citation type="journal article" date="2009" name="Appl. Environ. Microbiol.">
        <title>Three genomes from the phylum Acidobacteria provide insight into the lifestyles of these microorganisms in soils.</title>
        <authorList>
            <person name="Ward N.L."/>
            <person name="Challacombe J.F."/>
            <person name="Janssen P.H."/>
            <person name="Henrissat B."/>
            <person name="Coutinho P.M."/>
            <person name="Wu M."/>
            <person name="Xie G."/>
            <person name="Haft D.H."/>
            <person name="Sait M."/>
            <person name="Badger J."/>
            <person name="Barabote R.D."/>
            <person name="Bradley B."/>
            <person name="Brettin T.S."/>
            <person name="Brinkac L.M."/>
            <person name="Bruce D."/>
            <person name="Creasy T."/>
            <person name="Daugherty S.C."/>
            <person name="Davidsen T.M."/>
            <person name="DeBoy R.T."/>
            <person name="Detter J.C."/>
            <person name="Dodson R.J."/>
            <person name="Durkin A.S."/>
            <person name="Ganapathy A."/>
            <person name="Gwinn-Giglio M."/>
            <person name="Han C.S."/>
            <person name="Khouri H."/>
            <person name="Kiss H."/>
            <person name="Kothari S.P."/>
            <person name="Madupu R."/>
            <person name="Nelson K.E."/>
            <person name="Nelson W.C."/>
            <person name="Paulsen I."/>
            <person name="Penn K."/>
            <person name="Ren Q."/>
            <person name="Rosovitz M.J."/>
            <person name="Selengut J.D."/>
            <person name="Shrivastava S."/>
            <person name="Sullivan S.A."/>
            <person name="Tapia R."/>
            <person name="Thompson L.S."/>
            <person name="Watkins K.L."/>
            <person name="Yang Q."/>
            <person name="Yu C."/>
            <person name="Zafar N."/>
            <person name="Zhou L."/>
            <person name="Kuske C.R."/>
        </authorList>
    </citation>
    <scope>NUCLEOTIDE SEQUENCE [LARGE SCALE GENOMIC DNA]</scope>
    <source>
        <strain evidence="2">ATCC 51196 / DSM 11244 / BCRC 80197 / JCM 7670 / NBRC 15755 / NCIMB 13165 / 161</strain>
    </source>
</reference>
<dbReference type="Proteomes" id="UP000002207">
    <property type="component" value="Chromosome"/>
</dbReference>
<accession>C1F7V1</accession>
<protein>
    <recommendedName>
        <fullName evidence="3">DUF3224 domain-containing protein</fullName>
    </recommendedName>
</protein>
<dbReference type="HOGENOM" id="CLU_111671_1_0_0"/>
<dbReference type="OrthoDB" id="69764at2"/>
<dbReference type="EMBL" id="CP001472">
    <property type="protein sequence ID" value="ACO32106.1"/>
    <property type="molecule type" value="Genomic_DNA"/>
</dbReference>
<dbReference type="Gene3D" id="2.40.350.10">
    <property type="entry name" value="SO1590-like"/>
    <property type="match status" value="1"/>
</dbReference>
<gene>
    <name evidence="1" type="ordered locus">ACP_1833</name>
</gene>
<proteinExistence type="predicted"/>